<dbReference type="InterPro" id="IPR017441">
    <property type="entry name" value="Protein_kinase_ATP_BS"/>
</dbReference>
<dbReference type="SUPFAM" id="SSF56112">
    <property type="entry name" value="Protein kinase-like (PK-like)"/>
    <property type="match status" value="1"/>
</dbReference>
<dbReference type="EC" id="2.7.11.24" evidence="1"/>
<evidence type="ECO:0000256" key="3">
    <source>
        <dbReference type="ARBA" id="ARBA00022741"/>
    </source>
</evidence>
<organism evidence="11 12">
    <name type="scientific">Metarhizium rileyi (strain RCEF 4871)</name>
    <name type="common">Nomuraea rileyi</name>
    <dbReference type="NCBI Taxonomy" id="1649241"/>
    <lineage>
        <taxon>Eukaryota</taxon>
        <taxon>Fungi</taxon>
        <taxon>Dikarya</taxon>
        <taxon>Ascomycota</taxon>
        <taxon>Pezizomycotina</taxon>
        <taxon>Sordariomycetes</taxon>
        <taxon>Hypocreomycetidae</taxon>
        <taxon>Hypocreales</taxon>
        <taxon>Clavicipitaceae</taxon>
        <taxon>Metarhizium</taxon>
    </lineage>
</organism>
<comment type="catalytic activity">
    <reaction evidence="7">
        <text>L-seryl-[protein] + ATP = O-phospho-L-seryl-[protein] + ADP + H(+)</text>
        <dbReference type="Rhea" id="RHEA:17989"/>
        <dbReference type="Rhea" id="RHEA-COMP:9863"/>
        <dbReference type="Rhea" id="RHEA-COMP:11604"/>
        <dbReference type="ChEBI" id="CHEBI:15378"/>
        <dbReference type="ChEBI" id="CHEBI:29999"/>
        <dbReference type="ChEBI" id="CHEBI:30616"/>
        <dbReference type="ChEBI" id="CHEBI:83421"/>
        <dbReference type="ChEBI" id="CHEBI:456216"/>
        <dbReference type="EC" id="2.7.11.24"/>
    </reaction>
    <physiologicalReaction direction="left-to-right" evidence="7">
        <dbReference type="Rhea" id="RHEA:17990"/>
    </physiologicalReaction>
</comment>
<protein>
    <recommendedName>
        <fullName evidence="1">mitogen-activated protein kinase</fullName>
        <ecNumber evidence="1">2.7.11.24</ecNumber>
    </recommendedName>
</protein>
<dbReference type="Gene3D" id="1.10.510.10">
    <property type="entry name" value="Transferase(Phosphotransferase) domain 1"/>
    <property type="match status" value="1"/>
</dbReference>
<name>A0A5C6G698_METRR</name>
<dbReference type="InterPro" id="IPR008271">
    <property type="entry name" value="Ser/Thr_kinase_AS"/>
</dbReference>
<comment type="catalytic activity">
    <reaction evidence="6">
        <text>L-threonyl-[protein] + ATP = O-phospho-L-threonyl-[protein] + ADP + H(+)</text>
        <dbReference type="Rhea" id="RHEA:46608"/>
        <dbReference type="Rhea" id="RHEA-COMP:11060"/>
        <dbReference type="Rhea" id="RHEA-COMP:11605"/>
        <dbReference type="ChEBI" id="CHEBI:15378"/>
        <dbReference type="ChEBI" id="CHEBI:30013"/>
        <dbReference type="ChEBI" id="CHEBI:30616"/>
        <dbReference type="ChEBI" id="CHEBI:61977"/>
        <dbReference type="ChEBI" id="CHEBI:456216"/>
        <dbReference type="EC" id="2.7.11.24"/>
    </reaction>
    <physiologicalReaction direction="left-to-right" evidence="6">
        <dbReference type="Rhea" id="RHEA:46609"/>
    </physiologicalReaction>
</comment>
<keyword evidence="3 8" id="KW-0547">Nucleotide-binding</keyword>
<dbReference type="AlphaFoldDB" id="A0A5C6G698"/>
<gene>
    <name evidence="11" type="ORF">ED733_003617</name>
</gene>
<dbReference type="InterPro" id="IPR000719">
    <property type="entry name" value="Prot_kinase_dom"/>
</dbReference>
<keyword evidence="5 8" id="KW-0067">ATP-binding</keyword>
<evidence type="ECO:0000256" key="7">
    <source>
        <dbReference type="ARBA" id="ARBA00048130"/>
    </source>
</evidence>
<feature type="domain" description="Protein kinase" evidence="10">
    <location>
        <begin position="203"/>
        <end position="471"/>
    </location>
</feature>
<feature type="binding site" evidence="8">
    <location>
        <position position="232"/>
    </location>
    <ligand>
        <name>ATP</name>
        <dbReference type="ChEBI" id="CHEBI:30616"/>
    </ligand>
</feature>
<evidence type="ECO:0000256" key="5">
    <source>
        <dbReference type="ARBA" id="ARBA00022840"/>
    </source>
</evidence>
<evidence type="ECO:0000256" key="4">
    <source>
        <dbReference type="ARBA" id="ARBA00022777"/>
    </source>
</evidence>
<evidence type="ECO:0000259" key="10">
    <source>
        <dbReference type="PROSITE" id="PS50011"/>
    </source>
</evidence>
<evidence type="ECO:0000313" key="12">
    <source>
        <dbReference type="Proteomes" id="UP000317257"/>
    </source>
</evidence>
<keyword evidence="4" id="KW-0418">Kinase</keyword>
<evidence type="ECO:0000256" key="9">
    <source>
        <dbReference type="SAM" id="MobiDB-lite"/>
    </source>
</evidence>
<comment type="caution">
    <text evidence="11">The sequence shown here is derived from an EMBL/GenBank/DDBJ whole genome shotgun (WGS) entry which is preliminary data.</text>
</comment>
<evidence type="ECO:0000256" key="1">
    <source>
        <dbReference type="ARBA" id="ARBA00012411"/>
    </source>
</evidence>
<evidence type="ECO:0000313" key="11">
    <source>
        <dbReference type="EMBL" id="TWU71791.1"/>
    </source>
</evidence>
<feature type="region of interest" description="Disordered" evidence="9">
    <location>
        <begin position="492"/>
        <end position="596"/>
    </location>
</feature>
<evidence type="ECO:0000256" key="8">
    <source>
        <dbReference type="PROSITE-ProRule" id="PRU10141"/>
    </source>
</evidence>
<sequence length="596" mass="65772">MPQYREPDPNTLFSLSPKNDKAVEVVTHELNSHLVSLIDDTLCLDVGHLESLSGSSSTLATLGRGNADIFVSGSNISKIQCSFEILDNGIVLFHDESKAWSSQVFGEGATAFEYGRRPRTVVVLPNVVTRIGFGGDRQNLVVFELVWRSANKEIHEVMEIMKKKYPSKRKENPRFSRTIQGDDTVAPTGVCTRVGPQSLAMRWKKFSHIGSGSFGVVSRGVDLDSGRLMAVKTLTRPAHATHEWWMQTLNREVKREVNHLAQLKHPRIVEFIMSQGWGTDKLEIFMGLKDGCLESLIVNGSSHTPYDIAVTVMKHVLQALDFLSVRGMVHRDVKPGNILYQHQTESEPDQVPYSFQLGDFGLSNRQELTKTLAGSPLFMAPEMCKDVFVVGEQTHKADVWSLYATLLWTMDVCGFRSREFRCLDEVRRVIQATTSDKDSSMANVCEMARIEPLERASAAQMLVKCFDGEGLSTERARVPPICVPPVTVATQTGGKAPLAADPSGAPPEAGPATPNRPSLRGRDPPGLAAGQFRLDRAMSRPPTRVTRRSPRPVRAERRAQAARRKGNKAAEAADTPSFLVPDAFPFDTAGRDITGP</sequence>
<proteinExistence type="predicted"/>
<dbReference type="PROSITE" id="PS00108">
    <property type="entry name" value="PROTEIN_KINASE_ST"/>
    <property type="match status" value="1"/>
</dbReference>
<dbReference type="SMART" id="SM00220">
    <property type="entry name" value="S_TKc"/>
    <property type="match status" value="1"/>
</dbReference>
<evidence type="ECO:0000256" key="6">
    <source>
        <dbReference type="ARBA" id="ARBA00047919"/>
    </source>
</evidence>
<dbReference type="EMBL" id="SBHS01000037">
    <property type="protein sequence ID" value="TWU71791.1"/>
    <property type="molecule type" value="Genomic_DNA"/>
</dbReference>
<evidence type="ECO:0000256" key="2">
    <source>
        <dbReference type="ARBA" id="ARBA00022679"/>
    </source>
</evidence>
<dbReference type="PROSITE" id="PS50011">
    <property type="entry name" value="PROTEIN_KINASE_DOM"/>
    <property type="match status" value="1"/>
</dbReference>
<dbReference type="InterPro" id="IPR050538">
    <property type="entry name" value="MAP_kinase_kinase_kinase"/>
</dbReference>
<reference evidence="12" key="1">
    <citation type="submission" date="2018-12" db="EMBL/GenBank/DDBJ databases">
        <title>The complete genome of Metarhizium rileyi, a key fungal pathogen of Lepidoptera.</title>
        <authorList>
            <person name="Binneck E."/>
            <person name="Lastra C.C.L."/>
            <person name="Sosa-Gomez D.R."/>
        </authorList>
    </citation>
    <scope>NUCLEOTIDE SEQUENCE [LARGE SCALE GENOMIC DNA]</scope>
    <source>
        <strain evidence="12">Cep018-CH2</strain>
    </source>
</reference>
<dbReference type="GO" id="GO:0005524">
    <property type="term" value="F:ATP binding"/>
    <property type="evidence" value="ECO:0007669"/>
    <property type="project" value="UniProtKB-UniRule"/>
</dbReference>
<dbReference type="Proteomes" id="UP000317257">
    <property type="component" value="Unassembled WGS sequence"/>
</dbReference>
<dbReference type="GO" id="GO:0004707">
    <property type="term" value="F:MAP kinase activity"/>
    <property type="evidence" value="ECO:0007669"/>
    <property type="project" value="UniProtKB-EC"/>
</dbReference>
<keyword evidence="2" id="KW-0808">Transferase</keyword>
<dbReference type="PANTHER" id="PTHR48016:SF56">
    <property type="entry name" value="MAPKK KINASE"/>
    <property type="match status" value="1"/>
</dbReference>
<accession>A0A5C6G698</accession>
<dbReference type="InterPro" id="IPR011009">
    <property type="entry name" value="Kinase-like_dom_sf"/>
</dbReference>
<dbReference type="PROSITE" id="PS00107">
    <property type="entry name" value="PROTEIN_KINASE_ATP"/>
    <property type="match status" value="1"/>
</dbReference>
<dbReference type="PANTHER" id="PTHR48016">
    <property type="entry name" value="MAP KINASE KINASE KINASE SSK2-RELATED-RELATED"/>
    <property type="match status" value="1"/>
</dbReference>
<dbReference type="Pfam" id="PF00069">
    <property type="entry name" value="Pkinase"/>
    <property type="match status" value="1"/>
</dbReference>